<gene>
    <name evidence="4" type="ORF">H5P30_06290</name>
</gene>
<evidence type="ECO:0000256" key="2">
    <source>
        <dbReference type="ARBA" id="ARBA00022723"/>
    </source>
</evidence>
<comment type="caution">
    <text evidence="4">The sequence shown here is derived from an EMBL/GenBank/DDBJ whole genome shotgun (WGS) entry which is preliminary data.</text>
</comment>
<feature type="binding site" evidence="3">
    <location>
        <position position="67"/>
    </location>
    <ligand>
        <name>a divalent metal cation</name>
        <dbReference type="ChEBI" id="CHEBI:60240"/>
        <label>1</label>
    </ligand>
</feature>
<dbReference type="AlphaFoldDB" id="A0A7X1E3X3"/>
<keyword evidence="2 3" id="KW-0479">Metal-binding</keyword>
<dbReference type="NCBIfam" id="TIGR00486">
    <property type="entry name" value="YbgI_SA1388"/>
    <property type="match status" value="1"/>
</dbReference>
<protein>
    <submittedName>
        <fullName evidence="4">Nif3-like dinuclear metal center hexameric protein</fullName>
    </submittedName>
</protein>
<dbReference type="Pfam" id="PF01784">
    <property type="entry name" value="DUF34_NIF3"/>
    <property type="match status" value="1"/>
</dbReference>
<dbReference type="PANTHER" id="PTHR13799">
    <property type="entry name" value="NGG1 INTERACTING FACTOR 3"/>
    <property type="match status" value="1"/>
</dbReference>
<dbReference type="RefSeq" id="WP_185692098.1">
    <property type="nucleotide sequence ID" value="NZ_JACHVA010000053.1"/>
</dbReference>
<keyword evidence="5" id="KW-1185">Reference proteome</keyword>
<dbReference type="EMBL" id="JACHVA010000053">
    <property type="protein sequence ID" value="MBC2601383.1"/>
    <property type="molecule type" value="Genomic_DNA"/>
</dbReference>
<sequence>MVELQKVVSFCDRRTRRKDIRDFPPAHNGLQIENNGVVTKIGAAVDAGERPFQIAAEKGIDFLIVHHGLYWVPPVPLTGPAYRKTRTAIEKNLAVYGSHLPLDCHPEIGNNALLAKALDLTRLETFLPYEGNNIGLVTNAPASRDELKYRLERLFPGGVVAMEEGSERPQKIAILTGSGSSAVEHLAEIGVDTLITGELKQHFFNIAQEEKLNLFACGHYRTETFGVRALAEETAKYFDLPCEFVATDCPL</sequence>
<dbReference type="InterPro" id="IPR002678">
    <property type="entry name" value="DUF34/NIF3"/>
</dbReference>
<dbReference type="SUPFAM" id="SSF102705">
    <property type="entry name" value="NIF3 (NGG1p interacting factor 3)-like"/>
    <property type="match status" value="1"/>
</dbReference>
<dbReference type="GO" id="GO:0005737">
    <property type="term" value="C:cytoplasm"/>
    <property type="evidence" value="ECO:0007669"/>
    <property type="project" value="TreeGrafter"/>
</dbReference>
<dbReference type="Gene3D" id="3.40.1390.30">
    <property type="entry name" value="NIF3 (NGG1p interacting factor 3)-like"/>
    <property type="match status" value="2"/>
</dbReference>
<dbReference type="GO" id="GO:0046872">
    <property type="term" value="F:metal ion binding"/>
    <property type="evidence" value="ECO:0007669"/>
    <property type="project" value="UniProtKB-KW"/>
</dbReference>
<evidence type="ECO:0000256" key="1">
    <source>
        <dbReference type="ARBA" id="ARBA00006964"/>
    </source>
</evidence>
<proteinExistence type="inferred from homology"/>
<evidence type="ECO:0000313" key="4">
    <source>
        <dbReference type="EMBL" id="MBC2601383.1"/>
    </source>
</evidence>
<feature type="binding site" evidence="3">
    <location>
        <position position="219"/>
    </location>
    <ligand>
        <name>a divalent metal cation</name>
        <dbReference type="ChEBI" id="CHEBI:60240"/>
        <label>1</label>
    </ligand>
</feature>
<dbReference type="InterPro" id="IPR036069">
    <property type="entry name" value="DUF34/NIF3_sf"/>
</dbReference>
<evidence type="ECO:0000313" key="5">
    <source>
        <dbReference type="Proteomes" id="UP000525652"/>
    </source>
</evidence>
<feature type="binding site" evidence="3">
    <location>
        <position position="223"/>
    </location>
    <ligand>
        <name>a divalent metal cation</name>
        <dbReference type="ChEBI" id="CHEBI:60240"/>
        <label>1</label>
    </ligand>
</feature>
<organism evidence="4 5">
    <name type="scientific">Puniceicoccus vermicola</name>
    <dbReference type="NCBI Taxonomy" id="388746"/>
    <lineage>
        <taxon>Bacteria</taxon>
        <taxon>Pseudomonadati</taxon>
        <taxon>Verrucomicrobiota</taxon>
        <taxon>Opitutia</taxon>
        <taxon>Puniceicoccales</taxon>
        <taxon>Puniceicoccaceae</taxon>
        <taxon>Puniceicoccus</taxon>
    </lineage>
</organism>
<name>A0A7X1E3X3_9BACT</name>
<comment type="similarity">
    <text evidence="1">Belongs to the GTP cyclohydrolase I type 2/NIF3 family.</text>
</comment>
<feature type="binding site" evidence="3">
    <location>
        <position position="103"/>
    </location>
    <ligand>
        <name>a divalent metal cation</name>
        <dbReference type="ChEBI" id="CHEBI:60240"/>
        <label>1</label>
    </ligand>
</feature>
<dbReference type="PANTHER" id="PTHR13799:SF14">
    <property type="entry name" value="GTP CYCLOHYDROLASE 1 TYPE 2 HOMOLOG"/>
    <property type="match status" value="1"/>
</dbReference>
<reference evidence="4 5" key="1">
    <citation type="submission" date="2020-07" db="EMBL/GenBank/DDBJ databases">
        <authorList>
            <person name="Feng X."/>
        </authorList>
    </citation>
    <scope>NUCLEOTIDE SEQUENCE [LARGE SCALE GENOMIC DNA]</scope>
    <source>
        <strain evidence="4 5">JCM14086</strain>
    </source>
</reference>
<feature type="binding site" evidence="3">
    <location>
        <position position="66"/>
    </location>
    <ligand>
        <name>a divalent metal cation</name>
        <dbReference type="ChEBI" id="CHEBI:60240"/>
        <label>1</label>
    </ligand>
</feature>
<accession>A0A7X1E3X3</accession>
<evidence type="ECO:0000256" key="3">
    <source>
        <dbReference type="PIRSR" id="PIRSR602678-1"/>
    </source>
</evidence>
<dbReference type="Proteomes" id="UP000525652">
    <property type="component" value="Unassembled WGS sequence"/>
</dbReference>